<dbReference type="EMBL" id="FNBK01000010">
    <property type="protein sequence ID" value="SDF84350.1"/>
    <property type="molecule type" value="Genomic_DNA"/>
</dbReference>
<keyword evidence="3" id="KW-1185">Reference proteome</keyword>
<keyword evidence="1" id="KW-0472">Membrane</keyword>
<name>A0A1G7PFS9_9EURY</name>
<sequence length="221" mass="23984">MRVRQVLRNSFIAGLALLAPLVVTVVAMQFLVGWVTTLIDPVVQGTRLTQYTANIEAVAQVLALLLIAGIVVLLGYLAQGRIGQRVFAWIDRGIGVVPLVSIVYSSVRQVANALTEGSNRYKRVVMVEYPRDGVYSIGFVTGDGPEEAASAAGEQLYNVFLPNSPNPTGGHFLMVPEDEAHELDISVRRGVRLLVTTGIAESDEEMAELRAEADLPKSDYM</sequence>
<gene>
    <name evidence="2" type="ORF">SAMN05216218_11078</name>
</gene>
<evidence type="ECO:0000313" key="2">
    <source>
        <dbReference type="EMBL" id="SDF84350.1"/>
    </source>
</evidence>
<keyword evidence="1" id="KW-0812">Transmembrane</keyword>
<reference evidence="3" key="1">
    <citation type="submission" date="2016-10" db="EMBL/GenBank/DDBJ databases">
        <authorList>
            <person name="Varghese N."/>
            <person name="Submissions S."/>
        </authorList>
    </citation>
    <scope>NUCLEOTIDE SEQUENCE [LARGE SCALE GENOMIC DNA]</scope>
    <source>
        <strain evidence="3">IBRC-M 10760</strain>
    </source>
</reference>
<dbReference type="OrthoDB" id="51558at2157"/>
<dbReference type="PANTHER" id="PTHR31876:SF26">
    <property type="entry name" value="PROTEIN LIKE COV 2"/>
    <property type="match status" value="1"/>
</dbReference>
<dbReference type="RefSeq" id="WP_092693297.1">
    <property type="nucleotide sequence ID" value="NZ_FNBK01000010.1"/>
</dbReference>
<accession>A0A1G7PFS9</accession>
<dbReference type="PANTHER" id="PTHR31876">
    <property type="entry name" value="COV-LIKE PROTEIN 1"/>
    <property type="match status" value="1"/>
</dbReference>
<dbReference type="AlphaFoldDB" id="A0A1G7PFS9"/>
<dbReference type="Pfam" id="PF04367">
    <property type="entry name" value="DUF502"/>
    <property type="match status" value="1"/>
</dbReference>
<dbReference type="Proteomes" id="UP000199076">
    <property type="component" value="Unassembled WGS sequence"/>
</dbReference>
<feature type="transmembrane region" description="Helical" evidence="1">
    <location>
        <begin position="12"/>
        <end position="37"/>
    </location>
</feature>
<proteinExistence type="predicted"/>
<evidence type="ECO:0000256" key="1">
    <source>
        <dbReference type="SAM" id="Phobius"/>
    </source>
</evidence>
<dbReference type="InterPro" id="IPR007462">
    <property type="entry name" value="COV1-like"/>
</dbReference>
<evidence type="ECO:0000313" key="3">
    <source>
        <dbReference type="Proteomes" id="UP000199076"/>
    </source>
</evidence>
<keyword evidence="1" id="KW-1133">Transmembrane helix</keyword>
<feature type="transmembrane region" description="Helical" evidence="1">
    <location>
        <begin position="57"/>
        <end position="78"/>
    </location>
</feature>
<organism evidence="2 3">
    <name type="scientific">Halorientalis regularis</name>
    <dbReference type="NCBI Taxonomy" id="660518"/>
    <lineage>
        <taxon>Archaea</taxon>
        <taxon>Methanobacteriati</taxon>
        <taxon>Methanobacteriota</taxon>
        <taxon>Stenosarchaea group</taxon>
        <taxon>Halobacteria</taxon>
        <taxon>Halobacteriales</taxon>
        <taxon>Haloarculaceae</taxon>
        <taxon>Halorientalis</taxon>
    </lineage>
</organism>
<protein>
    <submittedName>
        <fullName evidence="2">Uncharacterized membrane protein</fullName>
    </submittedName>
</protein>